<reference evidence="2 3" key="1">
    <citation type="submission" date="2024-09" db="EMBL/GenBank/DDBJ databases">
        <title>Taxonomic and Genotyping Characterization of Leptospira Strains isolated from Multiple Sources in Colombia highlights the importance of intermediate species.</title>
        <authorList>
            <person name="Torres Higuera L."/>
            <person name="Rojas Tapias D."/>
            <person name="Jimenez Velasquez S."/>
            <person name="Renjifo Ibanez C."/>
        </authorList>
    </citation>
    <scope>NUCLEOTIDE SEQUENCE [LARGE SCALE GENOMIC DNA]</scope>
    <source>
        <strain evidence="2 3">Lep080</strain>
    </source>
</reference>
<name>A0ABV5BR87_9LEPT</name>
<accession>A0ABV5BR87</accession>
<sequence length="111" mass="12771">MKDRCGLWIFICILLHTVPILLQVTDSGAGVADSSSLVQTTFFTFIFYGVILDLSDISVFTYLGVRMIKGQGRIQGFGSLHWFLLALLVFCNLLWYQRGWPVSWIVEFFRR</sequence>
<dbReference type="Proteomes" id="UP001580391">
    <property type="component" value="Unassembled WGS sequence"/>
</dbReference>
<dbReference type="RefSeq" id="WP_375517430.1">
    <property type="nucleotide sequence ID" value="NZ_JBHILI010000009.1"/>
</dbReference>
<evidence type="ECO:0000313" key="2">
    <source>
        <dbReference type="EMBL" id="MFB5737811.1"/>
    </source>
</evidence>
<keyword evidence="3" id="KW-1185">Reference proteome</keyword>
<protein>
    <submittedName>
        <fullName evidence="2">Uncharacterized protein</fullName>
    </submittedName>
</protein>
<feature type="transmembrane region" description="Helical" evidence="1">
    <location>
        <begin position="77"/>
        <end position="96"/>
    </location>
</feature>
<keyword evidence="1" id="KW-0472">Membrane</keyword>
<evidence type="ECO:0000313" key="3">
    <source>
        <dbReference type="Proteomes" id="UP001580391"/>
    </source>
</evidence>
<feature type="transmembrane region" description="Helical" evidence="1">
    <location>
        <begin position="7"/>
        <end position="25"/>
    </location>
</feature>
<feature type="transmembrane region" description="Helical" evidence="1">
    <location>
        <begin position="45"/>
        <end position="65"/>
    </location>
</feature>
<comment type="caution">
    <text evidence="2">The sequence shown here is derived from an EMBL/GenBank/DDBJ whole genome shotgun (WGS) entry which is preliminary data.</text>
</comment>
<dbReference type="EMBL" id="JBHILJ010000008">
    <property type="protein sequence ID" value="MFB5737811.1"/>
    <property type="molecule type" value="Genomic_DNA"/>
</dbReference>
<keyword evidence="1" id="KW-1133">Transmembrane helix</keyword>
<proteinExistence type="predicted"/>
<keyword evidence="1" id="KW-0812">Transmembrane</keyword>
<organism evidence="2 3">
    <name type="scientific">Leptospira wolffii</name>
    <dbReference type="NCBI Taxonomy" id="409998"/>
    <lineage>
        <taxon>Bacteria</taxon>
        <taxon>Pseudomonadati</taxon>
        <taxon>Spirochaetota</taxon>
        <taxon>Spirochaetia</taxon>
        <taxon>Leptospirales</taxon>
        <taxon>Leptospiraceae</taxon>
        <taxon>Leptospira</taxon>
    </lineage>
</organism>
<gene>
    <name evidence="2" type="ORF">ACE5IX_14900</name>
</gene>
<evidence type="ECO:0000256" key="1">
    <source>
        <dbReference type="SAM" id="Phobius"/>
    </source>
</evidence>